<dbReference type="STRING" id="190721.ACS15_5722"/>
<dbReference type="SUPFAM" id="SSF53850">
    <property type="entry name" value="Periplasmic binding protein-like II"/>
    <property type="match status" value="1"/>
</dbReference>
<dbReference type="EMBL" id="CP016023">
    <property type="protein sequence ID" value="ANJ75974.1"/>
    <property type="molecule type" value="Genomic_DNA"/>
</dbReference>
<dbReference type="InterPro" id="IPR058163">
    <property type="entry name" value="LysR-type_TF_proteobact-type"/>
</dbReference>
<evidence type="ECO:0000313" key="6">
    <source>
        <dbReference type="Proteomes" id="UP000078572"/>
    </source>
</evidence>
<dbReference type="RefSeq" id="WP_064808909.1">
    <property type="nucleotide sequence ID" value="NZ_CP016023.1"/>
</dbReference>
<dbReference type="GO" id="GO:0006351">
    <property type="term" value="P:DNA-templated transcription"/>
    <property type="evidence" value="ECO:0007669"/>
    <property type="project" value="TreeGrafter"/>
</dbReference>
<dbReference type="PANTHER" id="PTHR30537:SF5">
    <property type="entry name" value="HTH-TYPE TRANSCRIPTIONAL ACTIVATOR TTDR-RELATED"/>
    <property type="match status" value="1"/>
</dbReference>
<proteinExistence type="inferred from homology"/>
<evidence type="ECO:0000256" key="1">
    <source>
        <dbReference type="ARBA" id="ARBA00009437"/>
    </source>
</evidence>
<dbReference type="PANTHER" id="PTHR30537">
    <property type="entry name" value="HTH-TYPE TRANSCRIPTIONAL REGULATOR"/>
    <property type="match status" value="1"/>
</dbReference>
<name>A0A192A6F7_9RALS</name>
<reference evidence="6" key="1">
    <citation type="submission" date="2016-06" db="EMBL/GenBank/DDBJ databases">
        <authorList>
            <person name="Xu Y."/>
            <person name="Nagy A."/>
            <person name="Yan X."/>
            <person name="Kim S.W."/>
            <person name="Haley B."/>
            <person name="Liu N.T."/>
            <person name="Nou X."/>
        </authorList>
    </citation>
    <scope>NUCLEOTIDE SEQUENCE [LARGE SCALE GENOMIC DNA]</scope>
    <source>
        <strain evidence="6">ATCC 49129</strain>
    </source>
</reference>
<dbReference type="SUPFAM" id="SSF46785">
    <property type="entry name" value="Winged helix' DNA-binding domain"/>
    <property type="match status" value="1"/>
</dbReference>
<protein>
    <submittedName>
        <fullName evidence="5">LysR family transcriptional regulator</fullName>
    </submittedName>
</protein>
<dbReference type="InterPro" id="IPR036388">
    <property type="entry name" value="WH-like_DNA-bd_sf"/>
</dbReference>
<dbReference type="PROSITE" id="PS50931">
    <property type="entry name" value="HTH_LYSR"/>
    <property type="match status" value="1"/>
</dbReference>
<keyword evidence="6" id="KW-1185">Reference proteome</keyword>
<gene>
    <name evidence="5" type="ORF">A9Y76_26320</name>
</gene>
<comment type="similarity">
    <text evidence="1">Belongs to the LysR transcriptional regulatory family.</text>
</comment>
<dbReference type="Gene3D" id="3.40.190.290">
    <property type="match status" value="1"/>
</dbReference>
<dbReference type="InterPro" id="IPR036390">
    <property type="entry name" value="WH_DNA-bd_sf"/>
</dbReference>
<organism evidence="5 6">
    <name type="scientific">Ralstonia insidiosa</name>
    <dbReference type="NCBI Taxonomy" id="190721"/>
    <lineage>
        <taxon>Bacteria</taxon>
        <taxon>Pseudomonadati</taxon>
        <taxon>Pseudomonadota</taxon>
        <taxon>Betaproteobacteria</taxon>
        <taxon>Burkholderiales</taxon>
        <taxon>Burkholderiaceae</taxon>
        <taxon>Ralstonia</taxon>
    </lineage>
</organism>
<dbReference type="InterPro" id="IPR000847">
    <property type="entry name" value="LysR_HTH_N"/>
</dbReference>
<dbReference type="InterPro" id="IPR005119">
    <property type="entry name" value="LysR_subst-bd"/>
</dbReference>
<evidence type="ECO:0000256" key="3">
    <source>
        <dbReference type="ARBA" id="ARBA00023125"/>
    </source>
</evidence>
<dbReference type="Pfam" id="PF00126">
    <property type="entry name" value="HTH_1"/>
    <property type="match status" value="1"/>
</dbReference>
<dbReference type="AlphaFoldDB" id="A0A192A6F7"/>
<evidence type="ECO:0000256" key="2">
    <source>
        <dbReference type="ARBA" id="ARBA00023015"/>
    </source>
</evidence>
<dbReference type="OrthoDB" id="8714815at2"/>
<evidence type="ECO:0000313" key="5">
    <source>
        <dbReference type="EMBL" id="ANJ75974.1"/>
    </source>
</evidence>
<dbReference type="Gene3D" id="1.10.10.10">
    <property type="entry name" value="Winged helix-like DNA-binding domain superfamily/Winged helix DNA-binding domain"/>
    <property type="match status" value="1"/>
</dbReference>
<keyword evidence="3" id="KW-0238">DNA-binding</keyword>
<evidence type="ECO:0000256" key="4">
    <source>
        <dbReference type="ARBA" id="ARBA00023163"/>
    </source>
</evidence>
<keyword evidence="4" id="KW-0804">Transcription</keyword>
<dbReference type="GO" id="GO:0043565">
    <property type="term" value="F:sequence-specific DNA binding"/>
    <property type="evidence" value="ECO:0007669"/>
    <property type="project" value="TreeGrafter"/>
</dbReference>
<dbReference type="GO" id="GO:0003700">
    <property type="term" value="F:DNA-binding transcription factor activity"/>
    <property type="evidence" value="ECO:0007669"/>
    <property type="project" value="InterPro"/>
</dbReference>
<keyword evidence="2" id="KW-0805">Transcription regulation</keyword>
<dbReference type="FunFam" id="1.10.10.10:FF:000001">
    <property type="entry name" value="LysR family transcriptional regulator"/>
    <property type="match status" value="1"/>
</dbReference>
<sequence>MDLNLIHLFVEIVEARSFTAAAQKLGMTRSNLSNRLKVLERETGAQLLRRSTRSLELTQAGETLFEHGRRMLQEVETARASIDGLGQTVRGHVRVSVPTGLGRFFLGDMLLEFAREHPNVTLRVTFNNRVNDLIASEIDVAFKITSAPPQDTVAREVCPIGWSLFATKAYLKTHGPVATPEGLVEQAIVCPPMPGRRLTLALSRTVRGKTTQHSVTVEPRMQSEDFPFLADAVARGMAIGLLPNYVTRATATPFERVLPGFEVGGLGTHLFILTLPNRYASPAMRALIDFVRARVSAQAAEWR</sequence>
<dbReference type="CDD" id="cd08422">
    <property type="entry name" value="PBP2_CrgA_like"/>
    <property type="match status" value="1"/>
</dbReference>
<dbReference type="GeneID" id="61529566"/>
<accession>A0A192A6F7</accession>
<dbReference type="Pfam" id="PF03466">
    <property type="entry name" value="LysR_substrate"/>
    <property type="match status" value="1"/>
</dbReference>
<dbReference type="Proteomes" id="UP000078572">
    <property type="component" value="Chromosome 2"/>
</dbReference>